<dbReference type="RefSeq" id="XP_018281243.1">
    <property type="nucleotide sequence ID" value="XM_018425185.1"/>
</dbReference>
<dbReference type="Proteomes" id="UP000053611">
    <property type="component" value="Unassembled WGS sequence"/>
</dbReference>
<proteinExistence type="predicted"/>
<evidence type="ECO:0000313" key="2">
    <source>
        <dbReference type="EMBL" id="KLT44752.1"/>
    </source>
</evidence>
<keyword evidence="3" id="KW-1185">Reference proteome</keyword>
<dbReference type="EMBL" id="KQ087185">
    <property type="protein sequence ID" value="KLT44752.1"/>
    <property type="molecule type" value="Genomic_DNA"/>
</dbReference>
<evidence type="ECO:0000313" key="3">
    <source>
        <dbReference type="Proteomes" id="UP000053611"/>
    </source>
</evidence>
<sequence length="363" mass="39527">MSRQGELSLPAQVGGTAEVSFSTTISAPPPPPLPPPPPPPPPLRSQPAALPTTSDIVTWLSLTFGTPPPHHVRDQHIILPLSAIPPSLTRLRIIAPPPAHFAFLADIARGNHSLRSRTEAAEIVDSDASAPEDTDQARQVKRFRRGIKAIVRGITEASLKASDPVKDKDGNVLTPRRASLARRPPPPQTPMVVPTLKRRARPAMPVFEDSSQDAQTPVKVKEYHSPRQRALARKLEEARNTPATFAVSSRGQQPQSNEGDESAVRKLFSKPQDKDVLDLSSLRKSLRRTRPAPSDVIDVFDDDPTLEWRHTLAVSPQHASLQRGQASGYSNDSAFDVVNARAKLRSKRAVSRPAVPGFEPGKC</sequence>
<gene>
    <name evidence="2" type="ORF">CC85DRAFT_300295</name>
</gene>
<feature type="region of interest" description="Disordered" evidence="1">
    <location>
        <begin position="1"/>
        <end position="49"/>
    </location>
</feature>
<dbReference type="AlphaFoldDB" id="A0A0J0XUM1"/>
<feature type="compositionally biased region" description="Pro residues" evidence="1">
    <location>
        <begin position="27"/>
        <end position="44"/>
    </location>
</feature>
<evidence type="ECO:0000256" key="1">
    <source>
        <dbReference type="SAM" id="MobiDB-lite"/>
    </source>
</evidence>
<name>A0A0J0XUM1_9TREE</name>
<accession>A0A0J0XUM1</accession>
<reference evidence="2 3" key="1">
    <citation type="submission" date="2015-03" db="EMBL/GenBank/DDBJ databases">
        <title>Genomics and transcriptomics of the oil-accumulating basidiomycete yeast T. oleaginosus allow insights into substrate utilization and the diverse evolutionary trajectories of mating systems in fungi.</title>
        <authorList>
            <consortium name="DOE Joint Genome Institute"/>
            <person name="Kourist R."/>
            <person name="Kracht O."/>
            <person name="Bracharz F."/>
            <person name="Lipzen A."/>
            <person name="Nolan M."/>
            <person name="Ohm R."/>
            <person name="Grigoriev I."/>
            <person name="Sun S."/>
            <person name="Heitman J."/>
            <person name="Bruck T."/>
            <person name="Nowrousian M."/>
        </authorList>
    </citation>
    <scope>NUCLEOTIDE SEQUENCE [LARGE SCALE GENOMIC DNA]</scope>
    <source>
        <strain evidence="2 3">IBC0246</strain>
    </source>
</reference>
<protein>
    <submittedName>
        <fullName evidence="2">Uncharacterized protein</fullName>
    </submittedName>
</protein>
<dbReference type="PANTHER" id="PTHR48125:SF12">
    <property type="entry name" value="AT HOOK TRANSCRIPTION FACTOR FAMILY-RELATED"/>
    <property type="match status" value="1"/>
</dbReference>
<organism evidence="2 3">
    <name type="scientific">Cutaneotrichosporon oleaginosum</name>
    <dbReference type="NCBI Taxonomy" id="879819"/>
    <lineage>
        <taxon>Eukaryota</taxon>
        <taxon>Fungi</taxon>
        <taxon>Dikarya</taxon>
        <taxon>Basidiomycota</taxon>
        <taxon>Agaricomycotina</taxon>
        <taxon>Tremellomycetes</taxon>
        <taxon>Trichosporonales</taxon>
        <taxon>Trichosporonaceae</taxon>
        <taxon>Cutaneotrichosporon</taxon>
    </lineage>
</organism>
<feature type="compositionally biased region" description="Polar residues" evidence="1">
    <location>
        <begin position="241"/>
        <end position="257"/>
    </location>
</feature>
<dbReference type="GeneID" id="28985788"/>
<feature type="region of interest" description="Disordered" evidence="1">
    <location>
        <begin position="344"/>
        <end position="363"/>
    </location>
</feature>
<feature type="region of interest" description="Disordered" evidence="1">
    <location>
        <begin position="208"/>
        <end position="269"/>
    </location>
</feature>
<dbReference type="PANTHER" id="PTHR48125">
    <property type="entry name" value="LP07818P1"/>
    <property type="match status" value="1"/>
</dbReference>